<feature type="transmembrane region" description="Helical" evidence="10">
    <location>
        <begin position="86"/>
        <end position="103"/>
    </location>
</feature>
<sequence>MFLDLFGALTSILSTYYFVRLDSKAWSVGLVATSLNSLLYWQNAIYADMTLEMFYFFSNCYGWYLWRQSHSQKELAIGHLSKKQGYLLFIAVISGFLLILGLLKMFTHSNVAVLDALTTALSLAAQLLMCYKIITTWILWFFTDVLYAYMYLHKRLAFHGLMMFIYTVMAVVGYISWTRQRDNRLKSTLTDRVHYS</sequence>
<name>A0A078L062_9GAMM</name>
<comment type="function">
    <text evidence="1">Required for nicotinamide riboside transport across the inner membrane.</text>
</comment>
<feature type="transmembrane region" description="Helical" evidence="10">
    <location>
        <begin position="45"/>
        <end position="66"/>
    </location>
</feature>
<dbReference type="RefSeq" id="WP_044011777.1">
    <property type="nucleotide sequence ID" value="NZ_CCVW01000003.1"/>
</dbReference>
<evidence type="ECO:0000256" key="4">
    <source>
        <dbReference type="ARBA" id="ARBA00017522"/>
    </source>
</evidence>
<evidence type="ECO:0000256" key="9">
    <source>
        <dbReference type="ARBA" id="ARBA00023136"/>
    </source>
</evidence>
<accession>A0A078L062</accession>
<comment type="similarity">
    <text evidence="3">Belongs to the nicotinamide ribonucleoside (NR) uptake permease (TC 4.B.1) family.</text>
</comment>
<feature type="transmembrane region" description="Helical" evidence="10">
    <location>
        <begin position="156"/>
        <end position="177"/>
    </location>
</feature>
<dbReference type="EMBL" id="CCSB01000003">
    <property type="protein sequence ID" value="CDZ78657.1"/>
    <property type="molecule type" value="Genomic_DNA"/>
</dbReference>
<dbReference type="OrthoDB" id="9791248at2"/>
<evidence type="ECO:0000256" key="7">
    <source>
        <dbReference type="ARBA" id="ARBA00022692"/>
    </source>
</evidence>
<evidence type="ECO:0000256" key="3">
    <source>
        <dbReference type="ARBA" id="ARBA00006669"/>
    </source>
</evidence>
<dbReference type="Proteomes" id="UP000044071">
    <property type="component" value="Unassembled WGS sequence"/>
</dbReference>
<evidence type="ECO:0000256" key="6">
    <source>
        <dbReference type="ARBA" id="ARBA00022475"/>
    </source>
</evidence>
<dbReference type="PANTHER" id="PTHR36122:SF2">
    <property type="entry name" value="NICOTINAMIDE RIBOSIDE TRANSPORTER PNUC"/>
    <property type="match status" value="1"/>
</dbReference>
<dbReference type="PANTHER" id="PTHR36122">
    <property type="entry name" value="NICOTINAMIDE RIBOSIDE TRANSPORTER PNUC"/>
    <property type="match status" value="1"/>
</dbReference>
<protein>
    <recommendedName>
        <fullName evidence="4">Nicotinamide riboside transporter PnuC</fullName>
    </recommendedName>
</protein>
<evidence type="ECO:0000256" key="5">
    <source>
        <dbReference type="ARBA" id="ARBA00022448"/>
    </source>
</evidence>
<keyword evidence="9 10" id="KW-0472">Membrane</keyword>
<reference evidence="11 12" key="1">
    <citation type="submission" date="2014-06" db="EMBL/GenBank/DDBJ databases">
        <authorList>
            <person name="Urmite Genomes Urmite Genomes"/>
        </authorList>
    </citation>
    <scope>NUCLEOTIDE SEQUENCE [LARGE SCALE GENOMIC DNA]</scope>
</reference>
<dbReference type="NCBIfam" id="TIGR01528">
    <property type="entry name" value="NMN_trans_PnuC"/>
    <property type="match status" value="1"/>
</dbReference>
<dbReference type="GO" id="GO:0005886">
    <property type="term" value="C:plasma membrane"/>
    <property type="evidence" value="ECO:0007669"/>
    <property type="project" value="UniProtKB-SubCell"/>
</dbReference>
<evidence type="ECO:0000313" key="12">
    <source>
        <dbReference type="Proteomes" id="UP000044071"/>
    </source>
</evidence>
<feature type="transmembrane region" description="Helical" evidence="10">
    <location>
        <begin position="123"/>
        <end position="149"/>
    </location>
</feature>
<comment type="subcellular location">
    <subcellularLocation>
        <location evidence="2">Cell membrane</location>
        <topology evidence="2">Multi-pass membrane protein</topology>
    </subcellularLocation>
</comment>
<keyword evidence="6" id="KW-1003">Cell membrane</keyword>
<dbReference type="AlphaFoldDB" id="A0A078L062"/>
<evidence type="ECO:0000256" key="1">
    <source>
        <dbReference type="ARBA" id="ARBA00002672"/>
    </source>
</evidence>
<dbReference type="STRING" id="1034943.BN59_02969"/>
<keyword evidence="8 10" id="KW-1133">Transmembrane helix</keyword>
<organism evidence="11 12">
    <name type="scientific">Legionella massiliensis</name>
    <dbReference type="NCBI Taxonomy" id="1034943"/>
    <lineage>
        <taxon>Bacteria</taxon>
        <taxon>Pseudomonadati</taxon>
        <taxon>Pseudomonadota</taxon>
        <taxon>Gammaproteobacteria</taxon>
        <taxon>Legionellales</taxon>
        <taxon>Legionellaceae</taxon>
        <taxon>Legionella</taxon>
    </lineage>
</organism>
<proteinExistence type="inferred from homology"/>
<keyword evidence="12" id="KW-1185">Reference proteome</keyword>
<keyword evidence="5" id="KW-0813">Transport</keyword>
<evidence type="ECO:0000256" key="2">
    <source>
        <dbReference type="ARBA" id="ARBA00004651"/>
    </source>
</evidence>
<dbReference type="GO" id="GO:0034257">
    <property type="term" value="F:nicotinamide riboside transmembrane transporter activity"/>
    <property type="evidence" value="ECO:0007669"/>
    <property type="project" value="InterPro"/>
</dbReference>
<dbReference type="eggNOG" id="COG3201">
    <property type="taxonomic scope" value="Bacteria"/>
</dbReference>
<evidence type="ECO:0000313" key="11">
    <source>
        <dbReference type="EMBL" id="CDZ78657.1"/>
    </source>
</evidence>
<keyword evidence="7 10" id="KW-0812">Transmembrane</keyword>
<dbReference type="InterPro" id="IPR006419">
    <property type="entry name" value="NMN_transpt_PnuC"/>
</dbReference>
<evidence type="ECO:0000256" key="10">
    <source>
        <dbReference type="SAM" id="Phobius"/>
    </source>
</evidence>
<gene>
    <name evidence="11" type="primary">pnuC</name>
    <name evidence="11" type="ORF">BN59_02969</name>
</gene>
<dbReference type="Pfam" id="PF04973">
    <property type="entry name" value="NMN_transporter"/>
    <property type="match status" value="1"/>
</dbReference>
<evidence type="ECO:0000256" key="8">
    <source>
        <dbReference type="ARBA" id="ARBA00022989"/>
    </source>
</evidence>